<feature type="transmembrane region" description="Helical" evidence="1">
    <location>
        <begin position="76"/>
        <end position="94"/>
    </location>
</feature>
<dbReference type="AlphaFoldDB" id="A0A645HNA4"/>
<keyword evidence="1" id="KW-0472">Membrane</keyword>
<protein>
    <submittedName>
        <fullName evidence="2">Uncharacterized protein</fullName>
    </submittedName>
</protein>
<accession>A0A645HNA4</accession>
<keyword evidence="1" id="KW-0812">Transmembrane</keyword>
<gene>
    <name evidence="2" type="ORF">SDC9_188073</name>
</gene>
<comment type="caution">
    <text evidence="2">The sequence shown here is derived from an EMBL/GenBank/DDBJ whole genome shotgun (WGS) entry which is preliminary data.</text>
</comment>
<keyword evidence="1" id="KW-1133">Transmembrane helix</keyword>
<feature type="transmembrane region" description="Helical" evidence="1">
    <location>
        <begin position="45"/>
        <end position="64"/>
    </location>
</feature>
<dbReference type="EMBL" id="VSSQ01097012">
    <property type="protein sequence ID" value="MPN40535.1"/>
    <property type="molecule type" value="Genomic_DNA"/>
</dbReference>
<evidence type="ECO:0000313" key="2">
    <source>
        <dbReference type="EMBL" id="MPN40535.1"/>
    </source>
</evidence>
<evidence type="ECO:0000256" key="1">
    <source>
        <dbReference type="SAM" id="Phobius"/>
    </source>
</evidence>
<proteinExistence type="predicted"/>
<reference evidence="2" key="1">
    <citation type="submission" date="2019-08" db="EMBL/GenBank/DDBJ databases">
        <authorList>
            <person name="Kucharzyk K."/>
            <person name="Murdoch R.W."/>
            <person name="Higgins S."/>
            <person name="Loffler F."/>
        </authorList>
    </citation>
    <scope>NUCLEOTIDE SEQUENCE</scope>
</reference>
<feature type="transmembrane region" description="Helical" evidence="1">
    <location>
        <begin position="100"/>
        <end position="118"/>
    </location>
</feature>
<organism evidence="2">
    <name type="scientific">bioreactor metagenome</name>
    <dbReference type="NCBI Taxonomy" id="1076179"/>
    <lineage>
        <taxon>unclassified sequences</taxon>
        <taxon>metagenomes</taxon>
        <taxon>ecological metagenomes</taxon>
    </lineage>
</organism>
<sequence>MKKTFNKAIPVIRFVILYVIFFVICFNILMNMYNQGLKNNFEDNSLAFAILWYSGILHIIFYSLTITRKNIRTPYAIPTCISSLAVSFLCWEFSYGLTETVVFIILYWYVWFLIVFFIKRKLAKQQERVR</sequence>
<feature type="transmembrane region" description="Helical" evidence="1">
    <location>
        <begin position="12"/>
        <end position="33"/>
    </location>
</feature>
<name>A0A645HNA4_9ZZZZ</name>